<proteinExistence type="predicted"/>
<protein>
    <recommendedName>
        <fullName evidence="6">RING-type domain-containing protein</fullName>
    </recommendedName>
</protein>
<feature type="region of interest" description="Disordered" evidence="5">
    <location>
        <begin position="24"/>
        <end position="98"/>
    </location>
</feature>
<evidence type="ECO:0000256" key="2">
    <source>
        <dbReference type="ARBA" id="ARBA00022771"/>
    </source>
</evidence>
<feature type="compositionally biased region" description="Polar residues" evidence="5">
    <location>
        <begin position="80"/>
        <end position="90"/>
    </location>
</feature>
<dbReference type="PROSITE" id="PS50089">
    <property type="entry name" value="ZF_RING_2"/>
    <property type="match status" value="1"/>
</dbReference>
<dbReference type="GO" id="GO:0061630">
    <property type="term" value="F:ubiquitin protein ligase activity"/>
    <property type="evidence" value="ECO:0007669"/>
    <property type="project" value="InterPro"/>
</dbReference>
<keyword evidence="2 4" id="KW-0863">Zinc-finger</keyword>
<dbReference type="InterPro" id="IPR013083">
    <property type="entry name" value="Znf_RING/FYVE/PHD"/>
</dbReference>
<dbReference type="GO" id="GO:0008270">
    <property type="term" value="F:zinc ion binding"/>
    <property type="evidence" value="ECO:0007669"/>
    <property type="project" value="UniProtKB-KW"/>
</dbReference>
<dbReference type="GO" id="GO:0032183">
    <property type="term" value="F:SUMO binding"/>
    <property type="evidence" value="ECO:0007669"/>
    <property type="project" value="TreeGrafter"/>
</dbReference>
<evidence type="ECO:0000313" key="7">
    <source>
        <dbReference type="EMBL" id="VDD53176.1"/>
    </source>
</evidence>
<dbReference type="GO" id="GO:0006511">
    <property type="term" value="P:ubiquitin-dependent protein catabolic process"/>
    <property type="evidence" value="ECO:0007669"/>
    <property type="project" value="TreeGrafter"/>
</dbReference>
<dbReference type="GO" id="GO:0033768">
    <property type="term" value="C:SUMO-targeted ubiquitin ligase complex"/>
    <property type="evidence" value="ECO:0007669"/>
    <property type="project" value="TreeGrafter"/>
</dbReference>
<dbReference type="AlphaFoldDB" id="A0A3P6FXK4"/>
<dbReference type="InterPro" id="IPR001841">
    <property type="entry name" value="Znf_RING"/>
</dbReference>
<evidence type="ECO:0000256" key="1">
    <source>
        <dbReference type="ARBA" id="ARBA00022723"/>
    </source>
</evidence>
<dbReference type="GO" id="GO:0140082">
    <property type="term" value="F:SUMO-ubiquitin ligase activity"/>
    <property type="evidence" value="ECO:0007669"/>
    <property type="project" value="TreeGrafter"/>
</dbReference>
<sequence length="167" mass="18382">MSSRSVGVVTRSLRRQQQANIVGQITTEHEQDQNDDDVVESTASAFDRAKRHKSRGSQRGPLVVDLDSGGTTRASKKGTQHQSEQANVELNDSRKSNKSVVAAPVEEPKFNCPICMCPFNEEMSTKCGHIFCKSCIKEAISVQAKCPACRKDVTAEDLIRVFLPTTE</sequence>
<dbReference type="PANTHER" id="PTHR47094:SF8">
    <property type="entry name" value="RING ZINC FINGER PROTEIN-RELATED"/>
    <property type="match status" value="1"/>
</dbReference>
<dbReference type="EMBL" id="LR031878">
    <property type="protein sequence ID" value="VDD53176.1"/>
    <property type="molecule type" value="Genomic_DNA"/>
</dbReference>
<keyword evidence="3" id="KW-0862">Zinc</keyword>
<evidence type="ECO:0000256" key="4">
    <source>
        <dbReference type="PROSITE-ProRule" id="PRU00175"/>
    </source>
</evidence>
<dbReference type="PROSITE" id="PS00518">
    <property type="entry name" value="ZF_RING_1"/>
    <property type="match status" value="1"/>
</dbReference>
<accession>A0A3P6FXK4</accession>
<dbReference type="SUPFAM" id="SSF57850">
    <property type="entry name" value="RING/U-box"/>
    <property type="match status" value="1"/>
</dbReference>
<dbReference type="SMART" id="SM00184">
    <property type="entry name" value="RING"/>
    <property type="match status" value="1"/>
</dbReference>
<keyword evidence="1" id="KW-0479">Metal-binding</keyword>
<dbReference type="Gene3D" id="3.30.40.10">
    <property type="entry name" value="Zinc/RING finger domain, C3HC4 (zinc finger)"/>
    <property type="match status" value="1"/>
</dbReference>
<organism evidence="7">
    <name type="scientific">Brassica oleracea</name>
    <name type="common">Wild cabbage</name>
    <dbReference type="NCBI Taxonomy" id="3712"/>
    <lineage>
        <taxon>Eukaryota</taxon>
        <taxon>Viridiplantae</taxon>
        <taxon>Streptophyta</taxon>
        <taxon>Embryophyta</taxon>
        <taxon>Tracheophyta</taxon>
        <taxon>Spermatophyta</taxon>
        <taxon>Magnoliopsida</taxon>
        <taxon>eudicotyledons</taxon>
        <taxon>Gunneridae</taxon>
        <taxon>Pentapetalae</taxon>
        <taxon>rosids</taxon>
        <taxon>malvids</taxon>
        <taxon>Brassicales</taxon>
        <taxon>Brassicaceae</taxon>
        <taxon>Brassiceae</taxon>
        <taxon>Brassica</taxon>
    </lineage>
</organism>
<name>A0A3P6FXK4_BRAOL</name>
<dbReference type="PANTHER" id="PTHR47094">
    <property type="entry name" value="ELFLESS, ISOFORM B"/>
    <property type="match status" value="1"/>
</dbReference>
<evidence type="ECO:0000259" key="6">
    <source>
        <dbReference type="PROSITE" id="PS50089"/>
    </source>
</evidence>
<dbReference type="Pfam" id="PF13639">
    <property type="entry name" value="zf-RING_2"/>
    <property type="match status" value="1"/>
</dbReference>
<evidence type="ECO:0000256" key="3">
    <source>
        <dbReference type="ARBA" id="ARBA00022833"/>
    </source>
</evidence>
<dbReference type="InterPro" id="IPR049627">
    <property type="entry name" value="SLX8"/>
</dbReference>
<evidence type="ECO:0000256" key="5">
    <source>
        <dbReference type="SAM" id="MobiDB-lite"/>
    </source>
</evidence>
<dbReference type="InterPro" id="IPR017907">
    <property type="entry name" value="Znf_RING_CS"/>
</dbReference>
<gene>
    <name evidence="7" type="ORF">BOLC1T05565H</name>
</gene>
<feature type="domain" description="RING-type" evidence="6">
    <location>
        <begin position="112"/>
        <end position="150"/>
    </location>
</feature>
<reference evidence="7" key="1">
    <citation type="submission" date="2018-11" db="EMBL/GenBank/DDBJ databases">
        <authorList>
            <consortium name="Genoscope - CEA"/>
            <person name="William W."/>
        </authorList>
    </citation>
    <scope>NUCLEOTIDE SEQUENCE</scope>
</reference>